<dbReference type="EMBL" id="KV429125">
    <property type="protein sequence ID" value="KZT64551.1"/>
    <property type="molecule type" value="Genomic_DNA"/>
</dbReference>
<proteinExistence type="predicted"/>
<name>A0A165LKT7_9APHY</name>
<accession>A0A165LKT7</accession>
<keyword evidence="2" id="KW-1185">Reference proteome</keyword>
<evidence type="ECO:0000313" key="1">
    <source>
        <dbReference type="EMBL" id="KZT64551.1"/>
    </source>
</evidence>
<dbReference type="AlphaFoldDB" id="A0A165LKT7"/>
<organism evidence="1 2">
    <name type="scientific">Daedalea quercina L-15889</name>
    <dbReference type="NCBI Taxonomy" id="1314783"/>
    <lineage>
        <taxon>Eukaryota</taxon>
        <taxon>Fungi</taxon>
        <taxon>Dikarya</taxon>
        <taxon>Basidiomycota</taxon>
        <taxon>Agaricomycotina</taxon>
        <taxon>Agaricomycetes</taxon>
        <taxon>Polyporales</taxon>
        <taxon>Fomitopsis</taxon>
    </lineage>
</organism>
<dbReference type="Proteomes" id="UP000076727">
    <property type="component" value="Unassembled WGS sequence"/>
</dbReference>
<reference evidence="1 2" key="1">
    <citation type="journal article" date="2016" name="Mol. Biol. Evol.">
        <title>Comparative Genomics of Early-Diverging Mushroom-Forming Fungi Provides Insights into the Origins of Lignocellulose Decay Capabilities.</title>
        <authorList>
            <person name="Nagy L.G."/>
            <person name="Riley R."/>
            <person name="Tritt A."/>
            <person name="Adam C."/>
            <person name="Daum C."/>
            <person name="Floudas D."/>
            <person name="Sun H."/>
            <person name="Yadav J.S."/>
            <person name="Pangilinan J."/>
            <person name="Larsson K.H."/>
            <person name="Matsuura K."/>
            <person name="Barry K."/>
            <person name="Labutti K."/>
            <person name="Kuo R."/>
            <person name="Ohm R.A."/>
            <person name="Bhattacharya S.S."/>
            <person name="Shirouzu T."/>
            <person name="Yoshinaga Y."/>
            <person name="Martin F.M."/>
            <person name="Grigoriev I.V."/>
            <person name="Hibbett D.S."/>
        </authorList>
    </citation>
    <scope>NUCLEOTIDE SEQUENCE [LARGE SCALE GENOMIC DNA]</scope>
    <source>
        <strain evidence="1 2">L-15889</strain>
    </source>
</reference>
<protein>
    <submittedName>
        <fullName evidence="1">Uncharacterized protein</fullName>
    </submittedName>
</protein>
<evidence type="ECO:0000313" key="2">
    <source>
        <dbReference type="Proteomes" id="UP000076727"/>
    </source>
</evidence>
<sequence>MARDKDPCRYHPRSKWHNSRVEIFVSVSQFKPSPARCRILENSGSSHSTTLNSSSLTTRLPKLLCARGSASRIHLLLPALAPQVSGLPLPAPMTQSFMSRDPRDDMRRPRLEVLLAAAHPLACTSLHRVAHRAIASSLYLAPPMLSLAARGRTPCLSSELCILVRFPRTVATPPP</sequence>
<gene>
    <name evidence="1" type="ORF">DAEQUDRAFT_604255</name>
</gene>